<evidence type="ECO:0000313" key="1">
    <source>
        <dbReference type="EMBL" id="RUT08395.1"/>
    </source>
</evidence>
<proteinExistence type="predicted"/>
<dbReference type="PANTHER" id="PTHR37031">
    <property type="entry name" value="METALLOPHOSPHATASE BINDING DOMAIN PROTEIN"/>
    <property type="match status" value="1"/>
</dbReference>
<evidence type="ECO:0000313" key="2">
    <source>
        <dbReference type="Proteomes" id="UP000271624"/>
    </source>
</evidence>
<reference evidence="1" key="2">
    <citation type="journal article" date="2019" name="Genome Biol. Evol.">
        <title>Day and night: Metabolic profiles and evolutionary relationships of six axenic non-marine cyanobacteria.</title>
        <authorList>
            <person name="Will S.E."/>
            <person name="Henke P."/>
            <person name="Boedeker C."/>
            <person name="Huang S."/>
            <person name="Brinkmann H."/>
            <person name="Rohde M."/>
            <person name="Jarek M."/>
            <person name="Friedl T."/>
            <person name="Seufert S."/>
            <person name="Schumacher M."/>
            <person name="Overmann J."/>
            <person name="Neumann-Schaal M."/>
            <person name="Petersen J."/>
        </authorList>
    </citation>
    <scope>NUCLEOTIDE SEQUENCE [LARGE SCALE GENOMIC DNA]</scope>
    <source>
        <strain evidence="1">PCC 7102</strain>
    </source>
</reference>
<dbReference type="RefSeq" id="WP_127080200.1">
    <property type="nucleotide sequence ID" value="NZ_RSCL01000003.1"/>
</dbReference>
<dbReference type="AlphaFoldDB" id="A0A3S1CS83"/>
<comment type="caution">
    <text evidence="1">The sequence shown here is derived from an EMBL/GenBank/DDBJ whole genome shotgun (WGS) entry which is preliminary data.</text>
</comment>
<dbReference type="InterPro" id="IPR038607">
    <property type="entry name" value="PhoD-like_sf"/>
</dbReference>
<dbReference type="InterPro" id="IPR029052">
    <property type="entry name" value="Metallo-depent_PP-like"/>
</dbReference>
<dbReference type="OrthoDB" id="9795624at2"/>
<dbReference type="PANTHER" id="PTHR37031:SF2">
    <property type="entry name" value="PHOD-LIKE PHOSPHATASE METALLOPHOSPHATASE DOMAIN-CONTAINING PROTEIN"/>
    <property type="match status" value="1"/>
</dbReference>
<dbReference type="Proteomes" id="UP000271624">
    <property type="component" value="Unassembled WGS sequence"/>
</dbReference>
<organism evidence="1 2">
    <name type="scientific">Dulcicalothrix desertica PCC 7102</name>
    <dbReference type="NCBI Taxonomy" id="232991"/>
    <lineage>
        <taxon>Bacteria</taxon>
        <taxon>Bacillati</taxon>
        <taxon>Cyanobacteriota</taxon>
        <taxon>Cyanophyceae</taxon>
        <taxon>Nostocales</taxon>
        <taxon>Calotrichaceae</taxon>
        <taxon>Dulcicalothrix</taxon>
    </lineage>
</organism>
<name>A0A3S1CS83_9CYAN</name>
<gene>
    <name evidence="1" type="ORF">DSM106972_015630</name>
</gene>
<evidence type="ECO:0008006" key="3">
    <source>
        <dbReference type="Google" id="ProtNLM"/>
    </source>
</evidence>
<dbReference type="SUPFAM" id="SSF56300">
    <property type="entry name" value="Metallo-dependent phosphatases"/>
    <property type="match status" value="1"/>
</dbReference>
<dbReference type="EMBL" id="RSCL01000003">
    <property type="protein sequence ID" value="RUT08395.1"/>
    <property type="molecule type" value="Genomic_DNA"/>
</dbReference>
<dbReference type="Gene3D" id="3.60.21.70">
    <property type="entry name" value="PhoD-like phosphatase"/>
    <property type="match status" value="1"/>
</dbReference>
<keyword evidence="2" id="KW-1185">Reference proteome</keyword>
<sequence>MNWIPLRERINTLPLVLAGPILRRTDNYSVTVWIALKESRTVTLVILDTNKNALITARQNTTQVGDNLHIVAITAQSNYSVLRDGENYLYNIAFNPGESLNTPGILNSEGSILEIAYPDVHSEYNLPSFALPPNDINDLRIVHGSCRKLHGESLDAMASLDKMIREALAISVEKRPHQLFLTGDQIYVDDVADALLFMLMDAAETLLGWSEPLPGVTNLDELKPGQRNNLATNVAGLTASLDKLNRITDIAKSHLFTFGEFMAMYLFAWSDVLWVNEEDFPQYQDIYSIEATSQDKQKESDFDKEVTYLKEFISTIKQVRRALANIPTYMIFDDHEITDDWNLNMAWCDRVLSKPLGRRIIQNGLLGYSICQAWGNTPLEFSNDKPGAALLSALQTWSKSKGNDPDSETEISKRLGLPTVTEIRKTNPRRLPYFDNSINWNYTVTGPGYEVVFLDTRTLRGFPGEDFDFPELLSDEALEKQLPEISDDNKVTIVISPSPVVGLPFLEGIQKSAKAVAEKLGTAAWGFDPEAWGLQASSFEKFIARLALRTSRQSSRIVMLSGDVHYSFSARLQYSANQPFEFPLPANPQLVIAQFTSSSLRNEKREPGGSYSLHLKGFVPFQLIDYHPKAEILGWSNPEAKKQEVGVVCTYADAFMQCLPLHIEKSPALINIVEERSWFRLPDITKKPEWWYRIDFLPALLENIHYSSNHNSHNTQSIVAPLPRQDRLKPLNQYLSMAKNHHEYKGLWGHGKEVVGVNNLAEITFEFDDTKQIAVQTLWWRLESHEKGKLLEPFPLTRYEVSLSFDDKDCPITDVLREVRMKGK</sequence>
<reference evidence="1" key="1">
    <citation type="submission" date="2018-12" db="EMBL/GenBank/DDBJ databases">
        <authorList>
            <person name="Will S."/>
            <person name="Neumann-Schaal M."/>
            <person name="Henke P."/>
        </authorList>
    </citation>
    <scope>NUCLEOTIDE SEQUENCE</scope>
    <source>
        <strain evidence="1">PCC 7102</strain>
    </source>
</reference>
<protein>
    <recommendedName>
        <fullName evidence="3">PhoD-like phosphatase metallophosphatase domain-containing protein</fullName>
    </recommendedName>
</protein>
<accession>A0A3S1CS83</accession>